<keyword evidence="7" id="KW-1185">Reference proteome</keyword>
<dbReference type="GO" id="GO:0005737">
    <property type="term" value="C:cytoplasm"/>
    <property type="evidence" value="ECO:0007669"/>
    <property type="project" value="InterPro"/>
</dbReference>
<evidence type="ECO:0000313" key="8">
    <source>
        <dbReference type="Proteomes" id="UP000246004"/>
    </source>
</evidence>
<name>A0A2A2HD74_9EURY</name>
<dbReference type="GO" id="GO:0008764">
    <property type="term" value="F:UDP-N-acetylmuramoylalanine-D-glutamate ligase activity"/>
    <property type="evidence" value="ECO:0007669"/>
    <property type="project" value="UniProtKB-EC"/>
</dbReference>
<dbReference type="GO" id="GO:0008360">
    <property type="term" value="P:regulation of cell shape"/>
    <property type="evidence" value="ECO:0007669"/>
    <property type="project" value="InterPro"/>
</dbReference>
<dbReference type="PANTHER" id="PTHR43692:SF1">
    <property type="entry name" value="UDP-N-ACETYLMURAMOYLALANINE--D-GLUTAMATE LIGASE"/>
    <property type="match status" value="1"/>
</dbReference>
<evidence type="ECO:0000313" key="7">
    <source>
        <dbReference type="Proteomes" id="UP000217528"/>
    </source>
</evidence>
<keyword evidence="1 6" id="KW-0436">Ligase</keyword>
<dbReference type="RefSeq" id="WP_095608893.1">
    <property type="nucleotide sequence ID" value="NZ_LMVN01000021.1"/>
</dbReference>
<dbReference type="EMBL" id="LWMS01000016">
    <property type="protein sequence ID" value="PWL08467.1"/>
    <property type="molecule type" value="Genomic_DNA"/>
</dbReference>
<keyword evidence="3" id="KW-0067">ATP-binding</keyword>
<comment type="caution">
    <text evidence="5">The sequence shown here is derived from an EMBL/GenBank/DDBJ whole genome shotgun (WGS) entry which is preliminary data.</text>
</comment>
<dbReference type="Gene3D" id="3.40.50.720">
    <property type="entry name" value="NAD(P)-binding Rossmann-like Domain"/>
    <property type="match status" value="1"/>
</dbReference>
<keyword evidence="2" id="KW-0547">Nucleotide-binding</keyword>
<dbReference type="InterPro" id="IPR005762">
    <property type="entry name" value="MurD"/>
</dbReference>
<evidence type="ECO:0000259" key="4">
    <source>
        <dbReference type="Pfam" id="PF08245"/>
    </source>
</evidence>
<dbReference type="SUPFAM" id="SSF53623">
    <property type="entry name" value="MurD-like peptide ligases, catalytic domain"/>
    <property type="match status" value="1"/>
</dbReference>
<dbReference type="EC" id="6.3.2.9" evidence="6"/>
<organism evidence="5 7">
    <name type="scientific">Methanosphaera cuniculi</name>
    <dbReference type="NCBI Taxonomy" id="1077256"/>
    <lineage>
        <taxon>Archaea</taxon>
        <taxon>Methanobacteriati</taxon>
        <taxon>Methanobacteriota</taxon>
        <taxon>Methanomada group</taxon>
        <taxon>Methanobacteria</taxon>
        <taxon>Methanobacteriales</taxon>
        <taxon>Methanobacteriaceae</taxon>
        <taxon>Methanosphaera</taxon>
    </lineage>
</organism>
<proteinExistence type="predicted"/>
<dbReference type="Gene3D" id="3.40.1190.10">
    <property type="entry name" value="Mur-like, catalytic domain"/>
    <property type="match status" value="2"/>
</dbReference>
<dbReference type="AlphaFoldDB" id="A0A2A2HD74"/>
<sequence>MKISVIGLGVEGQKATISLLKREYEVYSSDINREIDLSLLDEYSSNLKDKNLDLEIGSHNLDKIFKTDAVSVSPSLFNKKICQDVIEHGLFISDIFNKHKDITTIAVTGTNGKTTTTHMIYEILSNEGYDVAIGGNGGGGFSGYNELIMDANENSYDYMIIEVCDMTLDYCNYVFDIDMVVVTNIGYDHMDVHGSIEQYTQEVGEFIKDKPAVLNRNDENILKIKDKSSKPLLFDTYTYPLNLFGTFNKNNAHAAYIMCKILLNIPDENIQKTLENFQAVEGRTKQINYHTNTIITGKTDNVDALKAVLDEERFDILIIGTPRKHETCRYNILDYINEYKPETLIIFPGLEDTTYEYIQHLNKLGYHKDMMVLKNMDDIINYINTKQNMKIFIGGNGQEKITQITNILDEYK</sequence>
<evidence type="ECO:0000256" key="3">
    <source>
        <dbReference type="ARBA" id="ARBA00022840"/>
    </source>
</evidence>
<evidence type="ECO:0000256" key="2">
    <source>
        <dbReference type="ARBA" id="ARBA00022741"/>
    </source>
</evidence>
<evidence type="ECO:0000313" key="5">
    <source>
        <dbReference type="EMBL" id="PAV07226.1"/>
    </source>
</evidence>
<dbReference type="Pfam" id="PF08245">
    <property type="entry name" value="Mur_ligase_M"/>
    <property type="match status" value="1"/>
</dbReference>
<dbReference type="InterPro" id="IPR013221">
    <property type="entry name" value="Mur_ligase_cen"/>
</dbReference>
<evidence type="ECO:0000256" key="1">
    <source>
        <dbReference type="ARBA" id="ARBA00022598"/>
    </source>
</evidence>
<feature type="domain" description="Mur ligase central" evidence="4">
    <location>
        <begin position="107"/>
        <end position="230"/>
    </location>
</feature>
<dbReference type="SUPFAM" id="SSF51984">
    <property type="entry name" value="MurCD N-terminal domain"/>
    <property type="match status" value="1"/>
</dbReference>
<dbReference type="Proteomes" id="UP000217528">
    <property type="component" value="Unassembled WGS sequence"/>
</dbReference>
<gene>
    <name evidence="6" type="primary">murD_4</name>
    <name evidence="5" type="ORF">ASJ82_06025</name>
    <name evidence="6" type="ORF">MSCUN_06260</name>
</gene>
<reference evidence="6 8" key="1">
    <citation type="submission" date="2016-04" db="EMBL/GenBank/DDBJ databases">
        <title>Genome sequence of Methanosphaera cuniculi DSM 4103.</title>
        <authorList>
            <person name="Poehlein A."/>
            <person name="Seedorf H."/>
            <person name="Daniel R."/>
        </authorList>
    </citation>
    <scope>NUCLEOTIDE SEQUENCE [LARGE SCALE GENOMIC DNA]</scope>
    <source>
        <strain evidence="6 8">DSM 4103</strain>
    </source>
</reference>
<evidence type="ECO:0000313" key="6">
    <source>
        <dbReference type="EMBL" id="PWL08467.1"/>
    </source>
</evidence>
<dbReference type="InterPro" id="IPR036565">
    <property type="entry name" value="Mur-like_cat_sf"/>
</dbReference>
<dbReference type="OrthoDB" id="76119at2157"/>
<dbReference type="GO" id="GO:0005524">
    <property type="term" value="F:ATP binding"/>
    <property type="evidence" value="ECO:0007669"/>
    <property type="project" value="UniProtKB-KW"/>
</dbReference>
<dbReference type="PANTHER" id="PTHR43692">
    <property type="entry name" value="UDP-N-ACETYLMURAMOYLALANINE--D-GLUTAMATE LIGASE"/>
    <property type="match status" value="1"/>
</dbReference>
<protein>
    <submittedName>
        <fullName evidence="6">UDP-N-acetylmuramoylalanine--D-glutamate ligase</fullName>
        <ecNumber evidence="6">6.3.2.9</ecNumber>
    </submittedName>
</protein>
<reference evidence="5 7" key="2">
    <citation type="journal article" date="2017" name="BMC Genomics">
        <title>Genomic analysis of methanogenic archaea reveals a shift towards energy conservation.</title>
        <authorList>
            <person name="Gilmore S.P."/>
            <person name="Henske J.K."/>
            <person name="Sexton J.A."/>
            <person name="Solomon K.V."/>
            <person name="Seppala S."/>
            <person name="Yoo J.I."/>
            <person name="Huyett L.M."/>
            <person name="Pressman A."/>
            <person name="Cogan J.Z."/>
            <person name="Kivenson V."/>
            <person name="Peng X."/>
            <person name="Tan Y."/>
            <person name="Valentine D.L."/>
            <person name="O'Malley M.A."/>
        </authorList>
    </citation>
    <scope>NUCLEOTIDE SEQUENCE [LARGE SCALE GENOMIC DNA]</scope>
    <source>
        <strain evidence="5 7">1R-7</strain>
    </source>
</reference>
<dbReference type="Proteomes" id="UP000246004">
    <property type="component" value="Unassembled WGS sequence"/>
</dbReference>
<dbReference type="EMBL" id="LMVN01000021">
    <property type="protein sequence ID" value="PAV07226.1"/>
    <property type="molecule type" value="Genomic_DNA"/>
</dbReference>
<accession>A0A2A2HD74</accession>
<dbReference type="GO" id="GO:0051301">
    <property type="term" value="P:cell division"/>
    <property type="evidence" value="ECO:0007669"/>
    <property type="project" value="InterPro"/>
</dbReference>